<evidence type="ECO:0000313" key="2">
    <source>
        <dbReference type="EMBL" id="MDU0346083.1"/>
    </source>
</evidence>
<protein>
    <submittedName>
        <fullName evidence="2">Uncharacterized protein</fullName>
    </submittedName>
</protein>
<keyword evidence="1" id="KW-0732">Signal</keyword>
<proteinExistence type="predicted"/>
<dbReference type="PROSITE" id="PS51257">
    <property type="entry name" value="PROKAR_LIPOPROTEIN"/>
    <property type="match status" value="1"/>
</dbReference>
<reference evidence="2 3" key="1">
    <citation type="submission" date="2023-09" db="EMBL/GenBank/DDBJ databases">
        <title>Microbacterium fusihabitans sp. nov., Microbacterium phycihabitans sp. nov., and Microbacterium cervinum sp. nov., isolated from dried seaweeds of beach.</title>
        <authorList>
            <person name="Lee S.D."/>
        </authorList>
    </citation>
    <scope>NUCLEOTIDE SEQUENCE [LARGE SCALE GENOMIC DNA]</scope>
    <source>
        <strain evidence="2 3">KSW2-29</strain>
    </source>
</reference>
<sequence length="149" mass="15404">MRRLVRTIAVVGLAVVASLAAGCSQSPLADDSYKTEIPAALEAADLGISDAYADVSLDGFTETLTVGGTVTLPTGEGTEASPEFVRSVIGIALDGRNLNMEYLDVAFRDGDDTRIDVASALTSLGATPNYDGSSITMDEARTIAEGATR</sequence>
<evidence type="ECO:0000313" key="3">
    <source>
        <dbReference type="Proteomes" id="UP001261125"/>
    </source>
</evidence>
<dbReference type="EMBL" id="JAWDIT010000003">
    <property type="protein sequence ID" value="MDU0346083.1"/>
    <property type="molecule type" value="Genomic_DNA"/>
</dbReference>
<accession>A0ABU3SMS5</accession>
<dbReference type="RefSeq" id="WP_316004494.1">
    <property type="nucleotide sequence ID" value="NZ_JAWDIT010000003.1"/>
</dbReference>
<name>A0ABU3SMS5_9MICO</name>
<evidence type="ECO:0000256" key="1">
    <source>
        <dbReference type="SAM" id="SignalP"/>
    </source>
</evidence>
<comment type="caution">
    <text evidence="2">The sequence shown here is derived from an EMBL/GenBank/DDBJ whole genome shotgun (WGS) entry which is preliminary data.</text>
</comment>
<feature type="signal peptide" evidence="1">
    <location>
        <begin position="1"/>
        <end position="29"/>
    </location>
</feature>
<gene>
    <name evidence="2" type="ORF">RWH44_10255</name>
</gene>
<organism evidence="2 3">
    <name type="scientific">Microbacterium phycohabitans</name>
    <dbReference type="NCBI Taxonomy" id="3075993"/>
    <lineage>
        <taxon>Bacteria</taxon>
        <taxon>Bacillati</taxon>
        <taxon>Actinomycetota</taxon>
        <taxon>Actinomycetes</taxon>
        <taxon>Micrococcales</taxon>
        <taxon>Microbacteriaceae</taxon>
        <taxon>Microbacterium</taxon>
    </lineage>
</organism>
<keyword evidence="3" id="KW-1185">Reference proteome</keyword>
<feature type="chain" id="PRO_5045921203" evidence="1">
    <location>
        <begin position="30"/>
        <end position="149"/>
    </location>
</feature>
<dbReference type="Proteomes" id="UP001261125">
    <property type="component" value="Unassembled WGS sequence"/>
</dbReference>